<evidence type="ECO:0000313" key="3">
    <source>
        <dbReference type="Proteomes" id="UP000699042"/>
    </source>
</evidence>
<evidence type="ECO:0000256" key="1">
    <source>
        <dbReference type="SAM" id="MobiDB-lite"/>
    </source>
</evidence>
<protein>
    <submittedName>
        <fullName evidence="2">Uncharacterized protein</fullName>
    </submittedName>
</protein>
<gene>
    <name evidence="2" type="ORF">JMJ77_008011</name>
</gene>
<dbReference type="EMBL" id="JAESDN010000002">
    <property type="protein sequence ID" value="KAG7055556.1"/>
    <property type="molecule type" value="Genomic_DNA"/>
</dbReference>
<dbReference type="AlphaFoldDB" id="A0A9P7UH47"/>
<dbReference type="Proteomes" id="UP000699042">
    <property type="component" value="Unassembled WGS sequence"/>
</dbReference>
<sequence>MPGQRPRSPSSQPARPLSDIERVPFSHRILDSNHTRKIPCHRGGRKDVAAFYEYLDPFFDWERNSFETRRGTWL</sequence>
<proteinExistence type="predicted"/>
<accession>A0A9P7UH47</accession>
<feature type="region of interest" description="Disordered" evidence="1">
    <location>
        <begin position="1"/>
        <end position="20"/>
    </location>
</feature>
<comment type="caution">
    <text evidence="2">The sequence shown here is derived from an EMBL/GenBank/DDBJ whole genome shotgun (WGS) entry which is preliminary data.</text>
</comment>
<feature type="compositionally biased region" description="Low complexity" evidence="1">
    <location>
        <begin position="1"/>
        <end position="16"/>
    </location>
</feature>
<organism evidence="2 3">
    <name type="scientific">Colletotrichum scovillei</name>
    <dbReference type="NCBI Taxonomy" id="1209932"/>
    <lineage>
        <taxon>Eukaryota</taxon>
        <taxon>Fungi</taxon>
        <taxon>Dikarya</taxon>
        <taxon>Ascomycota</taxon>
        <taxon>Pezizomycotina</taxon>
        <taxon>Sordariomycetes</taxon>
        <taxon>Hypocreomycetidae</taxon>
        <taxon>Glomerellales</taxon>
        <taxon>Glomerellaceae</taxon>
        <taxon>Colletotrichum</taxon>
        <taxon>Colletotrichum acutatum species complex</taxon>
    </lineage>
</organism>
<name>A0A9P7UH47_9PEZI</name>
<keyword evidence="3" id="KW-1185">Reference proteome</keyword>
<evidence type="ECO:0000313" key="2">
    <source>
        <dbReference type="EMBL" id="KAG7055556.1"/>
    </source>
</evidence>
<reference evidence="2" key="1">
    <citation type="submission" date="2021-05" db="EMBL/GenBank/DDBJ databases">
        <title>Comparative genomics of three Colletotrichum scovillei strains and genetic complementation revealed genes involved fungal growth and virulence on chili pepper.</title>
        <authorList>
            <person name="Hsieh D.-K."/>
            <person name="Chuang S.-C."/>
            <person name="Chen C.-Y."/>
            <person name="Chao Y.-T."/>
            <person name="Lu M.-Y.J."/>
            <person name="Lee M.-H."/>
            <person name="Shih M.-C."/>
        </authorList>
    </citation>
    <scope>NUCLEOTIDE SEQUENCE</scope>
    <source>
        <strain evidence="2">Coll-153</strain>
    </source>
</reference>